<protein>
    <submittedName>
        <fullName evidence="2">Peptidoglycan-binding LysM</fullName>
    </submittedName>
</protein>
<proteinExistence type="predicted"/>
<dbReference type="AlphaFoldDB" id="C0GCR9"/>
<dbReference type="Pfam" id="PF01476">
    <property type="entry name" value="LysM"/>
    <property type="match status" value="1"/>
</dbReference>
<name>C0GCR9_DETAL</name>
<dbReference type="Proteomes" id="UP000006443">
    <property type="component" value="Unassembled WGS sequence"/>
</dbReference>
<dbReference type="InterPro" id="IPR018392">
    <property type="entry name" value="LysM"/>
</dbReference>
<dbReference type="Gene3D" id="3.10.350.10">
    <property type="entry name" value="LysM domain"/>
    <property type="match status" value="1"/>
</dbReference>
<evidence type="ECO:0000313" key="3">
    <source>
        <dbReference type="Proteomes" id="UP000006443"/>
    </source>
</evidence>
<gene>
    <name evidence="2" type="ORF">DealDRAFT_0278</name>
</gene>
<sequence>MGLDKHPPVIPPCPTGLFLEIAPGDTLYKIAKEQGVTVEAILALNPGLDPKNLQIGTFICLPLPKEPSRKT</sequence>
<dbReference type="EMBL" id="ACJM01000001">
    <property type="protein sequence ID" value="EEG79004.1"/>
    <property type="molecule type" value="Genomic_DNA"/>
</dbReference>
<dbReference type="CDD" id="cd00118">
    <property type="entry name" value="LysM"/>
    <property type="match status" value="1"/>
</dbReference>
<dbReference type="RefSeq" id="WP_008514138.1">
    <property type="nucleotide sequence ID" value="NZ_ACJM01000001.1"/>
</dbReference>
<evidence type="ECO:0000313" key="2">
    <source>
        <dbReference type="EMBL" id="EEG79004.1"/>
    </source>
</evidence>
<dbReference type="SUPFAM" id="SSF54106">
    <property type="entry name" value="LysM domain"/>
    <property type="match status" value="1"/>
</dbReference>
<dbReference type="STRING" id="555088.DealDRAFT_0278"/>
<dbReference type="eggNOG" id="COG1388">
    <property type="taxonomic scope" value="Bacteria"/>
</dbReference>
<dbReference type="OrthoDB" id="9811296at2"/>
<feature type="domain" description="LysM" evidence="1">
    <location>
        <begin position="17"/>
        <end position="61"/>
    </location>
</feature>
<organism evidence="2 3">
    <name type="scientific">Dethiobacter alkaliphilus AHT 1</name>
    <dbReference type="NCBI Taxonomy" id="555088"/>
    <lineage>
        <taxon>Bacteria</taxon>
        <taxon>Bacillati</taxon>
        <taxon>Bacillota</taxon>
        <taxon>Dethiobacteria</taxon>
        <taxon>Dethiobacterales</taxon>
        <taxon>Dethiobacteraceae</taxon>
        <taxon>Dethiobacter</taxon>
    </lineage>
</organism>
<reference evidence="2 3" key="1">
    <citation type="submission" date="2009-02" db="EMBL/GenBank/DDBJ databases">
        <title>Sequencing of the draft genome and assembly of Dethiobacter alkaliphilus AHT 1.</title>
        <authorList>
            <consortium name="US DOE Joint Genome Institute (JGI-PGF)"/>
            <person name="Lucas S."/>
            <person name="Copeland A."/>
            <person name="Lapidus A."/>
            <person name="Glavina del Rio T."/>
            <person name="Dalin E."/>
            <person name="Tice H."/>
            <person name="Bruce D."/>
            <person name="Goodwin L."/>
            <person name="Pitluck S."/>
            <person name="Larimer F."/>
            <person name="Land M.L."/>
            <person name="Hauser L."/>
            <person name="Muyzer G."/>
        </authorList>
    </citation>
    <scope>NUCLEOTIDE SEQUENCE [LARGE SCALE GENOMIC DNA]</scope>
    <source>
        <strain evidence="2 3">AHT 1</strain>
    </source>
</reference>
<accession>C0GCR9</accession>
<dbReference type="PROSITE" id="PS51782">
    <property type="entry name" value="LYSM"/>
    <property type="match status" value="1"/>
</dbReference>
<evidence type="ECO:0000259" key="1">
    <source>
        <dbReference type="PROSITE" id="PS51782"/>
    </source>
</evidence>
<comment type="caution">
    <text evidence="2">The sequence shown here is derived from an EMBL/GenBank/DDBJ whole genome shotgun (WGS) entry which is preliminary data.</text>
</comment>
<dbReference type="InterPro" id="IPR036779">
    <property type="entry name" value="LysM_dom_sf"/>
</dbReference>
<keyword evidence="3" id="KW-1185">Reference proteome</keyword>
<dbReference type="SMART" id="SM00257">
    <property type="entry name" value="LysM"/>
    <property type="match status" value="1"/>
</dbReference>